<dbReference type="EMBL" id="LS398110">
    <property type="protein sequence ID" value="SPP94573.1"/>
    <property type="molecule type" value="Genomic_DNA"/>
</dbReference>
<evidence type="ECO:0000313" key="4">
    <source>
        <dbReference type="Proteomes" id="UP000246085"/>
    </source>
</evidence>
<evidence type="ECO:0000259" key="2">
    <source>
        <dbReference type="PROSITE" id="PS51819"/>
    </source>
</evidence>
<feature type="domain" description="VOC" evidence="2">
    <location>
        <begin position="20"/>
        <end position="139"/>
    </location>
</feature>
<keyword evidence="1" id="KW-0812">Transmembrane</keyword>
<dbReference type="InterPro" id="IPR037523">
    <property type="entry name" value="VOC_core"/>
</dbReference>
<feature type="transmembrane region" description="Helical" evidence="1">
    <location>
        <begin position="327"/>
        <end position="350"/>
    </location>
</feature>
<dbReference type="AlphaFoldDB" id="A0A2U3PZH8"/>
<evidence type="ECO:0000256" key="1">
    <source>
        <dbReference type="SAM" id="Phobius"/>
    </source>
</evidence>
<keyword evidence="1" id="KW-0472">Membrane</keyword>
<feature type="transmembrane region" description="Helical" evidence="1">
    <location>
        <begin position="301"/>
        <end position="321"/>
    </location>
</feature>
<dbReference type="Gene3D" id="3.10.180.10">
    <property type="entry name" value="2,3-Dihydroxybiphenyl 1,2-Dioxygenase, domain 1"/>
    <property type="match status" value="1"/>
</dbReference>
<dbReference type="InterPro" id="IPR004360">
    <property type="entry name" value="Glyas_Fos-R_dOase_dom"/>
</dbReference>
<organism evidence="3 4">
    <name type="scientific">Bradyrhizobium vignae</name>
    <dbReference type="NCBI Taxonomy" id="1549949"/>
    <lineage>
        <taxon>Bacteria</taxon>
        <taxon>Pseudomonadati</taxon>
        <taxon>Pseudomonadota</taxon>
        <taxon>Alphaproteobacteria</taxon>
        <taxon>Hyphomicrobiales</taxon>
        <taxon>Nitrobacteraceae</taxon>
        <taxon>Bradyrhizobium</taxon>
    </lineage>
</organism>
<sequence>MTDEKTPEPARRSPFNSIRAIDYTVIFVRDMAAMRRFYEDVLAFPLSRELSPNWIEYGLGSNTLALARPSRTAADAPIPAGSASLQLAFRVSVAEVDQCANELARHGVALLSPPRTSLSATARCSFAIPTAIFWRSMRRYEDVGLTSPSPLVGPLVGEGGSPQSGETGEAYLSAREFRSLFPEIPLIRRHSRSFASAFSGTAAEGRLSHLLPQREKEERSWGALRPKSSTRNSQVIHVEVKLRPQFRLSVRGRGIVKRILKPVTYILAAIYLLVDAVFMAVARPIARWIGRHFEFRRLRAWIRALPPYPSLALFSVPVIILEPIKPVAAYLAATGQFVTGAVTFIIGELLKLVLVERLFHLTRDKLMRIPAFAWTYGKVAAMKAWLQATEAWRAVRALARAAKDTVARAKAKLVGSFSRLETSRD</sequence>
<proteinExistence type="predicted"/>
<dbReference type="PROSITE" id="PS51819">
    <property type="entry name" value="VOC"/>
    <property type="match status" value="1"/>
</dbReference>
<dbReference type="InterPro" id="IPR029068">
    <property type="entry name" value="Glyas_Bleomycin-R_OHBP_Dase"/>
</dbReference>
<dbReference type="Pfam" id="PF00903">
    <property type="entry name" value="Glyoxalase"/>
    <property type="match status" value="1"/>
</dbReference>
<dbReference type="KEGG" id="bvz:BRAD3257_3549"/>
<name>A0A2U3PZH8_9BRAD</name>
<evidence type="ECO:0000313" key="3">
    <source>
        <dbReference type="EMBL" id="SPP94573.1"/>
    </source>
</evidence>
<dbReference type="Proteomes" id="UP000246085">
    <property type="component" value="Chromosome BRAD3257"/>
</dbReference>
<protein>
    <recommendedName>
        <fullName evidence="2">VOC domain-containing protein</fullName>
    </recommendedName>
</protein>
<feature type="transmembrane region" description="Helical" evidence="1">
    <location>
        <begin position="263"/>
        <end position="281"/>
    </location>
</feature>
<keyword evidence="1" id="KW-1133">Transmembrane helix</keyword>
<accession>A0A2U3PZH8</accession>
<reference evidence="3 4" key="1">
    <citation type="submission" date="2018-03" db="EMBL/GenBank/DDBJ databases">
        <authorList>
            <person name="Gully D."/>
        </authorList>
    </citation>
    <scope>NUCLEOTIDE SEQUENCE [LARGE SCALE GENOMIC DNA]</scope>
    <source>
        <strain evidence="3">ORS3257</strain>
    </source>
</reference>
<dbReference type="SUPFAM" id="SSF54593">
    <property type="entry name" value="Glyoxalase/Bleomycin resistance protein/Dihydroxybiphenyl dioxygenase"/>
    <property type="match status" value="1"/>
</dbReference>
<gene>
    <name evidence="3" type="ORF">BRAD3257_3549</name>
</gene>